<dbReference type="InterPro" id="IPR051120">
    <property type="entry name" value="ABC_AA/LPS_Transport"/>
</dbReference>
<accession>A0A4Q6XKK2</accession>
<dbReference type="PROSITE" id="PS50893">
    <property type="entry name" value="ABC_TRANSPORTER_2"/>
    <property type="match status" value="1"/>
</dbReference>
<dbReference type="InterPro" id="IPR032823">
    <property type="entry name" value="BCA_ABC_TP_C"/>
</dbReference>
<dbReference type="SMART" id="SM00382">
    <property type="entry name" value="AAA"/>
    <property type="match status" value="1"/>
</dbReference>
<dbReference type="RefSeq" id="WP_130143594.1">
    <property type="nucleotide sequence ID" value="NZ_SGIT01000007.1"/>
</dbReference>
<sequence>MLLTVKDLSVSFGGLQALNLHNFSLAPRELRVIIGPNGAGKSTFMDLLCGRTKADHGTVFFDGKQILGMTEIQIAEMGIGRKFQKPSIFPSLSVYDNMLLATKMKKSVLASLFFKMDSAIDDKIRHTAVRVGLHGVLDKCAGELSHGQKQWLEIAIVVLQDPKLMLIDEPAAGMSDRETEKTGELLLELSTQHGVIVIEHDMHFVKQIAQKTVTVLVNGQLLTEGTFEEVRNDQRVIDSYLGRSNSERIKASI</sequence>
<dbReference type="EMBL" id="SGIT01000007">
    <property type="protein sequence ID" value="RZF57470.1"/>
    <property type="molecule type" value="Genomic_DNA"/>
</dbReference>
<keyword evidence="3 5" id="KW-0067">ATP-binding</keyword>
<evidence type="ECO:0000313" key="5">
    <source>
        <dbReference type="EMBL" id="RZF57470.1"/>
    </source>
</evidence>
<keyword evidence="1" id="KW-0813">Transport</keyword>
<evidence type="ECO:0000256" key="1">
    <source>
        <dbReference type="ARBA" id="ARBA00022448"/>
    </source>
</evidence>
<dbReference type="PANTHER" id="PTHR45772:SF8">
    <property type="entry name" value="HIGH-AFFINITY BRANCHED-CHAIN AMINO ACID TRANSPORT ATP-BINDING PROTEIN"/>
    <property type="match status" value="1"/>
</dbReference>
<dbReference type="NCBIfam" id="TIGR03411">
    <property type="entry name" value="urea_trans_UrtD"/>
    <property type="match status" value="1"/>
</dbReference>
<evidence type="ECO:0000259" key="4">
    <source>
        <dbReference type="PROSITE" id="PS50893"/>
    </source>
</evidence>
<dbReference type="CDD" id="cd03219">
    <property type="entry name" value="ABC_Mj1267_LivG_branched"/>
    <property type="match status" value="1"/>
</dbReference>
<gene>
    <name evidence="5" type="primary">urtD</name>
    <name evidence="5" type="ORF">EWE74_20840</name>
</gene>
<dbReference type="InterPro" id="IPR003593">
    <property type="entry name" value="AAA+_ATPase"/>
</dbReference>
<dbReference type="Proteomes" id="UP000292855">
    <property type="component" value="Unassembled WGS sequence"/>
</dbReference>
<dbReference type="GO" id="GO:0005524">
    <property type="term" value="F:ATP binding"/>
    <property type="evidence" value="ECO:0007669"/>
    <property type="project" value="UniProtKB-KW"/>
</dbReference>
<comment type="caution">
    <text evidence="5">The sequence shown here is derived from an EMBL/GenBank/DDBJ whole genome shotgun (WGS) entry which is preliminary data.</text>
</comment>
<evidence type="ECO:0000256" key="2">
    <source>
        <dbReference type="ARBA" id="ARBA00022741"/>
    </source>
</evidence>
<proteinExistence type="predicted"/>
<dbReference type="AlphaFoldDB" id="A0A4Q6XKK2"/>
<keyword evidence="6" id="KW-1185">Reference proteome</keyword>
<protein>
    <submittedName>
        <fullName evidence="5">Urea ABC transporter ATP-binding protein UrtD</fullName>
    </submittedName>
</protein>
<dbReference type="PANTHER" id="PTHR45772">
    <property type="entry name" value="CONSERVED COMPONENT OF ABC TRANSPORTER FOR NATURAL AMINO ACIDS-RELATED"/>
    <property type="match status" value="1"/>
</dbReference>
<dbReference type="InterPro" id="IPR003439">
    <property type="entry name" value="ABC_transporter-like_ATP-bd"/>
</dbReference>
<dbReference type="InterPro" id="IPR027417">
    <property type="entry name" value="P-loop_NTPase"/>
</dbReference>
<feature type="domain" description="ABC transporter" evidence="4">
    <location>
        <begin position="3"/>
        <end position="243"/>
    </location>
</feature>
<dbReference type="OrthoDB" id="9782239at2"/>
<dbReference type="Pfam" id="PF12399">
    <property type="entry name" value="BCA_ABC_TP_C"/>
    <property type="match status" value="1"/>
</dbReference>
<dbReference type="SUPFAM" id="SSF52540">
    <property type="entry name" value="P-loop containing nucleoside triphosphate hydrolases"/>
    <property type="match status" value="1"/>
</dbReference>
<dbReference type="InterPro" id="IPR017781">
    <property type="entry name" value="ABC_transptr_urea_ATP-bd_UrtD"/>
</dbReference>
<dbReference type="GO" id="GO:0005886">
    <property type="term" value="C:plasma membrane"/>
    <property type="evidence" value="ECO:0007669"/>
    <property type="project" value="TreeGrafter"/>
</dbReference>
<keyword evidence="2" id="KW-0547">Nucleotide-binding</keyword>
<dbReference type="Pfam" id="PF00005">
    <property type="entry name" value="ABC_tran"/>
    <property type="match status" value="1"/>
</dbReference>
<dbReference type="GO" id="GO:0016887">
    <property type="term" value="F:ATP hydrolysis activity"/>
    <property type="evidence" value="ECO:0007669"/>
    <property type="project" value="InterPro"/>
</dbReference>
<reference evidence="5 6" key="1">
    <citation type="submission" date="2019-02" db="EMBL/GenBank/DDBJ databases">
        <authorList>
            <person name="Li Y."/>
        </authorList>
    </citation>
    <scope>NUCLEOTIDE SEQUENCE [LARGE SCALE GENOMIC DNA]</scope>
    <source>
        <strain evidence="5 6">30C10-4-7</strain>
    </source>
</reference>
<evidence type="ECO:0000313" key="6">
    <source>
        <dbReference type="Proteomes" id="UP000292855"/>
    </source>
</evidence>
<dbReference type="Gene3D" id="3.40.50.300">
    <property type="entry name" value="P-loop containing nucleotide triphosphate hydrolases"/>
    <property type="match status" value="1"/>
</dbReference>
<organism evidence="5 6">
    <name type="scientific">Sphingobacterium corticibacterium</name>
    <dbReference type="NCBI Taxonomy" id="2484746"/>
    <lineage>
        <taxon>Bacteria</taxon>
        <taxon>Pseudomonadati</taxon>
        <taxon>Bacteroidota</taxon>
        <taxon>Sphingobacteriia</taxon>
        <taxon>Sphingobacteriales</taxon>
        <taxon>Sphingobacteriaceae</taxon>
        <taxon>Sphingobacterium</taxon>
    </lineage>
</organism>
<name>A0A4Q6XKK2_9SPHI</name>
<evidence type="ECO:0000256" key="3">
    <source>
        <dbReference type="ARBA" id="ARBA00022840"/>
    </source>
</evidence>